<feature type="compositionally biased region" description="Low complexity" evidence="1">
    <location>
        <begin position="56"/>
        <end position="68"/>
    </location>
</feature>
<organism evidence="2 3">
    <name type="scientific">Coprinopsis marcescibilis</name>
    <name type="common">Agaric fungus</name>
    <name type="synonym">Psathyrella marcescibilis</name>
    <dbReference type="NCBI Taxonomy" id="230819"/>
    <lineage>
        <taxon>Eukaryota</taxon>
        <taxon>Fungi</taxon>
        <taxon>Dikarya</taxon>
        <taxon>Basidiomycota</taxon>
        <taxon>Agaricomycotina</taxon>
        <taxon>Agaricomycetes</taxon>
        <taxon>Agaricomycetidae</taxon>
        <taxon>Agaricales</taxon>
        <taxon>Agaricineae</taxon>
        <taxon>Psathyrellaceae</taxon>
        <taxon>Coprinopsis</taxon>
    </lineage>
</organism>
<evidence type="ECO:0000256" key="1">
    <source>
        <dbReference type="SAM" id="MobiDB-lite"/>
    </source>
</evidence>
<feature type="compositionally biased region" description="Pro residues" evidence="1">
    <location>
        <begin position="20"/>
        <end position="43"/>
    </location>
</feature>
<proteinExistence type="predicted"/>
<feature type="region of interest" description="Disordered" evidence="1">
    <location>
        <begin position="1"/>
        <end position="76"/>
    </location>
</feature>
<feature type="compositionally biased region" description="Polar residues" evidence="1">
    <location>
        <begin position="44"/>
        <end position="55"/>
    </location>
</feature>
<keyword evidence="3" id="KW-1185">Reference proteome</keyword>
<evidence type="ECO:0000313" key="3">
    <source>
        <dbReference type="Proteomes" id="UP000307440"/>
    </source>
</evidence>
<accession>A0A5C3KDN1</accession>
<evidence type="ECO:0000313" key="2">
    <source>
        <dbReference type="EMBL" id="TFK17962.1"/>
    </source>
</evidence>
<reference evidence="2 3" key="1">
    <citation type="journal article" date="2019" name="Nat. Ecol. Evol.">
        <title>Megaphylogeny resolves global patterns of mushroom evolution.</title>
        <authorList>
            <person name="Varga T."/>
            <person name="Krizsan K."/>
            <person name="Foldi C."/>
            <person name="Dima B."/>
            <person name="Sanchez-Garcia M."/>
            <person name="Sanchez-Ramirez S."/>
            <person name="Szollosi G.J."/>
            <person name="Szarkandi J.G."/>
            <person name="Papp V."/>
            <person name="Albert L."/>
            <person name="Andreopoulos W."/>
            <person name="Angelini C."/>
            <person name="Antonin V."/>
            <person name="Barry K.W."/>
            <person name="Bougher N.L."/>
            <person name="Buchanan P."/>
            <person name="Buyck B."/>
            <person name="Bense V."/>
            <person name="Catcheside P."/>
            <person name="Chovatia M."/>
            <person name="Cooper J."/>
            <person name="Damon W."/>
            <person name="Desjardin D."/>
            <person name="Finy P."/>
            <person name="Geml J."/>
            <person name="Haridas S."/>
            <person name="Hughes K."/>
            <person name="Justo A."/>
            <person name="Karasinski D."/>
            <person name="Kautmanova I."/>
            <person name="Kiss B."/>
            <person name="Kocsube S."/>
            <person name="Kotiranta H."/>
            <person name="LaButti K.M."/>
            <person name="Lechner B.E."/>
            <person name="Liimatainen K."/>
            <person name="Lipzen A."/>
            <person name="Lukacs Z."/>
            <person name="Mihaltcheva S."/>
            <person name="Morgado L.N."/>
            <person name="Niskanen T."/>
            <person name="Noordeloos M.E."/>
            <person name="Ohm R.A."/>
            <person name="Ortiz-Santana B."/>
            <person name="Ovrebo C."/>
            <person name="Racz N."/>
            <person name="Riley R."/>
            <person name="Savchenko A."/>
            <person name="Shiryaev A."/>
            <person name="Soop K."/>
            <person name="Spirin V."/>
            <person name="Szebenyi C."/>
            <person name="Tomsovsky M."/>
            <person name="Tulloss R.E."/>
            <person name="Uehling J."/>
            <person name="Grigoriev I.V."/>
            <person name="Vagvolgyi C."/>
            <person name="Papp T."/>
            <person name="Martin F.M."/>
            <person name="Miettinen O."/>
            <person name="Hibbett D.S."/>
            <person name="Nagy L.G."/>
        </authorList>
    </citation>
    <scope>NUCLEOTIDE SEQUENCE [LARGE SCALE GENOMIC DNA]</scope>
    <source>
        <strain evidence="2 3">CBS 121175</strain>
    </source>
</reference>
<dbReference type="AlphaFoldDB" id="A0A5C3KDN1"/>
<name>A0A5C3KDN1_COPMA</name>
<protein>
    <submittedName>
        <fullName evidence="2">Uncharacterized protein</fullName>
    </submittedName>
</protein>
<sequence>MQVTTHIHPRRFILRTTNRPTPPSTRPPPNPSTPRHPPPPTSPVQPATRGSGSTTAASCCRSRPSSPRAPDHPCQPQRGLCRTVRCAAAAGCERGRGRYGAGRMPHHRSFRREGFRGYAQCGVQPFVRVPTRCWTLPRASSTSPPNTSSATCASAASHCSNSNSQPPLRNTTPKPLAGSNPCSAGVRPPWAPLCSLQRLRLPLRRILPREPILPIGPSSSDDSSNLFSLRPLSQRALRLSEHFLSRFQGPIDPRRSFPVGLSGPLET</sequence>
<feature type="compositionally biased region" description="Low complexity" evidence="1">
    <location>
        <begin position="139"/>
        <end position="164"/>
    </location>
</feature>
<dbReference type="Proteomes" id="UP000307440">
    <property type="component" value="Unassembled WGS sequence"/>
</dbReference>
<feature type="region of interest" description="Disordered" evidence="1">
    <location>
        <begin position="137"/>
        <end position="182"/>
    </location>
</feature>
<gene>
    <name evidence="2" type="ORF">FA15DRAFT_760852</name>
</gene>
<dbReference type="EMBL" id="ML210445">
    <property type="protein sequence ID" value="TFK17962.1"/>
    <property type="molecule type" value="Genomic_DNA"/>
</dbReference>